<dbReference type="OrthoDB" id="9806939at2"/>
<feature type="coiled-coil region" evidence="2">
    <location>
        <begin position="177"/>
        <end position="204"/>
    </location>
</feature>
<feature type="domain" description="YknX-like C-terminal permuted SH3-like" evidence="5">
    <location>
        <begin position="320"/>
        <end position="390"/>
    </location>
</feature>
<dbReference type="EMBL" id="NGJN01000001">
    <property type="protein sequence ID" value="OZV71177.1"/>
    <property type="molecule type" value="Genomic_DNA"/>
</dbReference>
<gene>
    <name evidence="6" type="ORF">CA834_02805</name>
</gene>
<evidence type="ECO:0000259" key="4">
    <source>
        <dbReference type="Pfam" id="PF25954"/>
    </source>
</evidence>
<dbReference type="GO" id="GO:0015562">
    <property type="term" value="F:efflux transmembrane transporter activity"/>
    <property type="evidence" value="ECO:0007669"/>
    <property type="project" value="TreeGrafter"/>
</dbReference>
<name>A0A265V1K3_9FLAO</name>
<dbReference type="InterPro" id="IPR058648">
    <property type="entry name" value="HH_CzcB-like"/>
</dbReference>
<keyword evidence="7" id="KW-1185">Reference proteome</keyword>
<dbReference type="Gene3D" id="2.40.420.20">
    <property type="match status" value="1"/>
</dbReference>
<dbReference type="Gene3D" id="1.10.287.470">
    <property type="entry name" value="Helix hairpin bin"/>
    <property type="match status" value="1"/>
</dbReference>
<dbReference type="PANTHER" id="PTHR30469">
    <property type="entry name" value="MULTIDRUG RESISTANCE PROTEIN MDTA"/>
    <property type="match status" value="1"/>
</dbReference>
<protein>
    <submittedName>
        <fullName evidence="6">Efflux transporter periplasmic adaptor subunit</fullName>
    </submittedName>
</protein>
<dbReference type="InterPro" id="IPR058637">
    <property type="entry name" value="YknX-like_C"/>
</dbReference>
<dbReference type="Proteomes" id="UP000216840">
    <property type="component" value="Unassembled WGS sequence"/>
</dbReference>
<dbReference type="AlphaFoldDB" id="A0A265V1K3"/>
<evidence type="ECO:0000256" key="2">
    <source>
        <dbReference type="SAM" id="Coils"/>
    </source>
</evidence>
<accession>A0A265V1K3</accession>
<evidence type="ECO:0000313" key="6">
    <source>
        <dbReference type="EMBL" id="OZV71177.1"/>
    </source>
</evidence>
<dbReference type="PANTHER" id="PTHR30469:SF15">
    <property type="entry name" value="HLYD FAMILY OF SECRETION PROTEINS"/>
    <property type="match status" value="1"/>
</dbReference>
<organism evidence="6 7">
    <name type="scientific">Winogradskyella aurantia</name>
    <dbReference type="NCBI Taxonomy" id="1915063"/>
    <lineage>
        <taxon>Bacteria</taxon>
        <taxon>Pseudomonadati</taxon>
        <taxon>Bacteroidota</taxon>
        <taxon>Flavobacteriia</taxon>
        <taxon>Flavobacteriales</taxon>
        <taxon>Flavobacteriaceae</taxon>
        <taxon>Winogradskyella</taxon>
    </lineage>
</organism>
<dbReference type="Pfam" id="PF25954">
    <property type="entry name" value="Beta-barrel_RND_2"/>
    <property type="match status" value="1"/>
</dbReference>
<evidence type="ECO:0000259" key="5">
    <source>
        <dbReference type="Pfam" id="PF25989"/>
    </source>
</evidence>
<dbReference type="InterPro" id="IPR058792">
    <property type="entry name" value="Beta-barrel_RND_2"/>
</dbReference>
<dbReference type="Pfam" id="PF25893">
    <property type="entry name" value="HH_CzcB"/>
    <property type="match status" value="1"/>
</dbReference>
<feature type="domain" description="CzcB-like alpha-helical hairpin" evidence="3">
    <location>
        <begin position="145"/>
        <end position="199"/>
    </location>
</feature>
<dbReference type="Gene3D" id="2.40.30.170">
    <property type="match status" value="1"/>
</dbReference>
<dbReference type="Gene3D" id="2.40.50.100">
    <property type="match status" value="1"/>
</dbReference>
<evidence type="ECO:0000313" key="7">
    <source>
        <dbReference type="Proteomes" id="UP000216840"/>
    </source>
</evidence>
<dbReference type="NCBIfam" id="TIGR01730">
    <property type="entry name" value="RND_mfp"/>
    <property type="match status" value="1"/>
</dbReference>
<dbReference type="PROSITE" id="PS51257">
    <property type="entry name" value="PROKAR_LIPOPROTEIN"/>
    <property type="match status" value="1"/>
</dbReference>
<feature type="coiled-coil region" evidence="2">
    <location>
        <begin position="41"/>
        <end position="68"/>
    </location>
</feature>
<sequence length="395" mass="44148">MLKINLFSLILSVLLLSSCGDGKQIDSSKIAFDNVLKSKNLDSIRAKKDELNAKQQEITSQLKAINARITTLDENSNLPLISTLTSKFEPFIHYIELQGNVTTKSLVTLRAEFNGLLSQVYVKKGDKVIKGQILAKIDDGGLAQQIAQMEIQRDLAKTTYDRQKRLWDQNIGSEIQYLQAKSSYEAQNEAINQMNQQLAKTRVTAPFSGTIDEIFTEQGNLVTAGVALMRLINLDDMYIETEVPERYITGVTKGKVVEIEFPVIGKSMKSRIREAGNFINPSNRTYKIEVDVTETNENIKPNLTARLRINDYSNPEAILIPQNIISEDAEGAQYVYTLKDVANNIGTVQRVDITTGQTQGNIIEVESGLTENMQLIKEGARSVKDGQRVRIDTIE</sequence>
<dbReference type="Pfam" id="PF25989">
    <property type="entry name" value="YknX_C"/>
    <property type="match status" value="1"/>
</dbReference>
<dbReference type="InterPro" id="IPR006143">
    <property type="entry name" value="RND_pump_MFP"/>
</dbReference>
<evidence type="ECO:0000256" key="1">
    <source>
        <dbReference type="ARBA" id="ARBA00009477"/>
    </source>
</evidence>
<dbReference type="SUPFAM" id="SSF111369">
    <property type="entry name" value="HlyD-like secretion proteins"/>
    <property type="match status" value="1"/>
</dbReference>
<keyword evidence="2" id="KW-0175">Coiled coil</keyword>
<dbReference type="GO" id="GO:1990281">
    <property type="term" value="C:efflux pump complex"/>
    <property type="evidence" value="ECO:0007669"/>
    <property type="project" value="TreeGrafter"/>
</dbReference>
<feature type="domain" description="CusB-like beta-barrel" evidence="4">
    <location>
        <begin position="239"/>
        <end position="311"/>
    </location>
</feature>
<evidence type="ECO:0000259" key="3">
    <source>
        <dbReference type="Pfam" id="PF25893"/>
    </source>
</evidence>
<comment type="caution">
    <text evidence="6">The sequence shown here is derived from an EMBL/GenBank/DDBJ whole genome shotgun (WGS) entry which is preliminary data.</text>
</comment>
<reference evidence="6 7" key="1">
    <citation type="submission" date="2017-05" db="EMBL/GenBank/DDBJ databases">
        <title>The draft genome sequence of Idiomarina salinarum WNB302.</title>
        <authorList>
            <person name="Sun Y."/>
            <person name="Chen B."/>
            <person name="Du Z."/>
        </authorList>
    </citation>
    <scope>NUCLEOTIDE SEQUENCE [LARGE SCALE GENOMIC DNA]</scope>
    <source>
        <strain evidence="6 7">WNB302</strain>
    </source>
</reference>
<proteinExistence type="inferred from homology"/>
<comment type="similarity">
    <text evidence="1">Belongs to the membrane fusion protein (MFP) (TC 8.A.1) family.</text>
</comment>